<dbReference type="Proteomes" id="UP001595792">
    <property type="component" value="Unassembled WGS sequence"/>
</dbReference>
<comment type="caution">
    <text evidence="1">The sequence shown here is derived from an EMBL/GenBank/DDBJ whole genome shotgun (WGS) entry which is preliminary data.</text>
</comment>
<name>A0ABV8NKH7_9SPHI</name>
<dbReference type="RefSeq" id="WP_379001748.1">
    <property type="nucleotide sequence ID" value="NZ_JBHRXC010000016.1"/>
</dbReference>
<dbReference type="Gene3D" id="3.40.640.10">
    <property type="entry name" value="Type I PLP-dependent aspartate aminotransferase-like (Major domain)"/>
    <property type="match status" value="1"/>
</dbReference>
<accession>A0ABV8NKH7</accession>
<evidence type="ECO:0000313" key="1">
    <source>
        <dbReference type="EMBL" id="MFC4196375.1"/>
    </source>
</evidence>
<gene>
    <name evidence="1" type="ORF">ACFOUY_06665</name>
</gene>
<evidence type="ECO:0000313" key="2">
    <source>
        <dbReference type="Proteomes" id="UP001595792"/>
    </source>
</evidence>
<keyword evidence="2" id="KW-1185">Reference proteome</keyword>
<reference evidence="2" key="1">
    <citation type="journal article" date="2019" name="Int. J. Syst. Evol. Microbiol.">
        <title>The Global Catalogue of Microorganisms (GCM) 10K type strain sequencing project: providing services to taxonomists for standard genome sequencing and annotation.</title>
        <authorList>
            <consortium name="The Broad Institute Genomics Platform"/>
            <consortium name="The Broad Institute Genome Sequencing Center for Infectious Disease"/>
            <person name="Wu L."/>
            <person name="Ma J."/>
        </authorList>
    </citation>
    <scope>NUCLEOTIDE SEQUENCE [LARGE SCALE GENOMIC DNA]</scope>
    <source>
        <strain evidence="2">CCM 8689</strain>
    </source>
</reference>
<evidence type="ECO:0008006" key="3">
    <source>
        <dbReference type="Google" id="ProtNLM"/>
    </source>
</evidence>
<organism evidence="1 2">
    <name type="scientific">Pedobacter jamesrossensis</name>
    <dbReference type="NCBI Taxonomy" id="1908238"/>
    <lineage>
        <taxon>Bacteria</taxon>
        <taxon>Pseudomonadati</taxon>
        <taxon>Bacteroidota</taxon>
        <taxon>Sphingobacteriia</taxon>
        <taxon>Sphingobacteriales</taxon>
        <taxon>Sphingobacteriaceae</taxon>
        <taxon>Pedobacter</taxon>
    </lineage>
</organism>
<sequence>MSAKDAIFRALSFYNLHNEDEVYIVTTSRNKYVSSCVTSQIDRCCKWTREISDRTKLIFVIHEFGTLCNVEELSKFNIPIIEDFAMSMFSQVSSKKSDLSDFKIYSLPKFFPVQFGGVLCYGNNKFQTKKIENLLDFQKYLQKISTHYLLQENFIISKRKENYSYYKEKLTELNLKCRFELSEYETPSVFMFTSKNIDLDGLKIFCQSHGIECSKFYGESSFFLPVHQYLDEFDINYIVNLIKYFINENE</sequence>
<dbReference type="InterPro" id="IPR015424">
    <property type="entry name" value="PyrdxlP-dep_Trfase"/>
</dbReference>
<dbReference type="InterPro" id="IPR015421">
    <property type="entry name" value="PyrdxlP-dep_Trfase_major"/>
</dbReference>
<dbReference type="SUPFAM" id="SSF53383">
    <property type="entry name" value="PLP-dependent transferases"/>
    <property type="match status" value="1"/>
</dbReference>
<proteinExistence type="predicted"/>
<dbReference type="EMBL" id="JBHSBY010000033">
    <property type="protein sequence ID" value="MFC4196375.1"/>
    <property type="molecule type" value="Genomic_DNA"/>
</dbReference>
<protein>
    <recommendedName>
        <fullName evidence="3">DegT/DnrJ/EryC1/StrS aminotransferase family protein</fullName>
    </recommendedName>
</protein>